<gene>
    <name evidence="3" type="ORF">EVA68_01855</name>
</gene>
<organism evidence="3 4">
    <name type="scientific">OM182 bacterium</name>
    <dbReference type="NCBI Taxonomy" id="2510334"/>
    <lineage>
        <taxon>Bacteria</taxon>
        <taxon>Pseudomonadati</taxon>
        <taxon>Pseudomonadota</taxon>
        <taxon>Gammaproteobacteria</taxon>
        <taxon>OMG group</taxon>
        <taxon>OM182 clade</taxon>
    </lineage>
</organism>
<dbReference type="AlphaFoldDB" id="A0A520S4E7"/>
<evidence type="ECO:0000259" key="1">
    <source>
        <dbReference type="Pfam" id="PF00501"/>
    </source>
</evidence>
<dbReference type="PANTHER" id="PTHR43767">
    <property type="entry name" value="LONG-CHAIN-FATTY-ACID--COA LIGASE"/>
    <property type="match status" value="1"/>
</dbReference>
<dbReference type="InterPro" id="IPR050237">
    <property type="entry name" value="ATP-dep_AMP-bd_enzyme"/>
</dbReference>
<dbReference type="EMBL" id="SHAG01000003">
    <property type="protein sequence ID" value="RZO77358.1"/>
    <property type="molecule type" value="Genomic_DNA"/>
</dbReference>
<proteinExistence type="predicted"/>
<comment type="caution">
    <text evidence="3">The sequence shown here is derived from an EMBL/GenBank/DDBJ whole genome shotgun (WGS) entry which is preliminary data.</text>
</comment>
<dbReference type="PROSITE" id="PS00455">
    <property type="entry name" value="AMP_BINDING"/>
    <property type="match status" value="1"/>
</dbReference>
<sequence length="548" mass="60657">MSEINLSELNSAIAETVPDREAIVFRDRRVTYREFDIRTSQLANILISSGFGCYQERESLKDWQSGQDHVGLYLYNGNEYLEATVACYKSRAVPFNINFRYVDEELIYLLNNAQVKVLIYHSSLAERVTNIRDKIPTLSLLIQVNDEPKVSLLEGALDYEEVLSNSKNETPVLTYKPDDLYMIYTGGTTGMPKGVIWRQSDMLVAALGGRTSRGKVIDSLEEFQERAQRSYHRYLASPPFMHGAGSWVAMKALHSGSTVVIQSDVSRLNGDDIVDTCIREDVDALMIVGDAFGRPIADALSRKPRSMPSLKNIITGGAITTSNIKTQLLELLPHINIIDAAGSSETGTQAQHVSNKVLGAKTGEFTLQEGNAVLSSDMTSILDPGHEGLGWWAQTGHIPLGYLGDEEKTAKTFVTIDGVRYSVPGDRVCLLEDGTIELHGRDSVTINSGGEKIFVEEVEQALKHHPAVYDVVVTGRPSDRWGQEVVAVVQLRLGTKVSEASLLQECSNHISRYKYPKAFVFRDEIIRNPSGKADYRWAAAQASQHDVG</sequence>
<dbReference type="InterPro" id="IPR042099">
    <property type="entry name" value="ANL_N_sf"/>
</dbReference>
<evidence type="ECO:0000313" key="3">
    <source>
        <dbReference type="EMBL" id="RZO77358.1"/>
    </source>
</evidence>
<protein>
    <submittedName>
        <fullName evidence="3">Acyl-CoA synthetase</fullName>
    </submittedName>
</protein>
<reference evidence="3 4" key="1">
    <citation type="submission" date="2019-02" db="EMBL/GenBank/DDBJ databases">
        <title>Prokaryotic population dynamics and viral predation in marine succession experiment using metagenomics: the confinement effect.</title>
        <authorList>
            <person name="Haro-Moreno J.M."/>
            <person name="Rodriguez-Valera F."/>
            <person name="Lopez-Perez M."/>
        </authorList>
    </citation>
    <scope>NUCLEOTIDE SEQUENCE [LARGE SCALE GENOMIC DNA]</scope>
    <source>
        <strain evidence="3">MED-G157</strain>
    </source>
</reference>
<feature type="domain" description="AMP-binding enzyme C-terminal" evidence="2">
    <location>
        <begin position="457"/>
        <end position="532"/>
    </location>
</feature>
<dbReference type="NCBIfam" id="NF005863">
    <property type="entry name" value="PRK07798.1"/>
    <property type="match status" value="1"/>
</dbReference>
<name>A0A520S4E7_9GAMM</name>
<dbReference type="InterPro" id="IPR045851">
    <property type="entry name" value="AMP-bd_C_sf"/>
</dbReference>
<dbReference type="InterPro" id="IPR025110">
    <property type="entry name" value="AMP-bd_C"/>
</dbReference>
<dbReference type="Gene3D" id="3.40.50.12780">
    <property type="entry name" value="N-terminal domain of ligase-like"/>
    <property type="match status" value="1"/>
</dbReference>
<dbReference type="Proteomes" id="UP000316199">
    <property type="component" value="Unassembled WGS sequence"/>
</dbReference>
<dbReference type="Pfam" id="PF13193">
    <property type="entry name" value="AMP-binding_C"/>
    <property type="match status" value="1"/>
</dbReference>
<dbReference type="GO" id="GO:0016878">
    <property type="term" value="F:acid-thiol ligase activity"/>
    <property type="evidence" value="ECO:0007669"/>
    <property type="project" value="UniProtKB-ARBA"/>
</dbReference>
<dbReference type="Gene3D" id="3.30.300.30">
    <property type="match status" value="1"/>
</dbReference>
<evidence type="ECO:0000259" key="2">
    <source>
        <dbReference type="Pfam" id="PF13193"/>
    </source>
</evidence>
<accession>A0A520S4E7</accession>
<feature type="domain" description="AMP-dependent synthetase/ligase" evidence="1">
    <location>
        <begin position="14"/>
        <end position="352"/>
    </location>
</feature>
<dbReference type="SUPFAM" id="SSF56801">
    <property type="entry name" value="Acetyl-CoA synthetase-like"/>
    <property type="match status" value="1"/>
</dbReference>
<dbReference type="InterPro" id="IPR000873">
    <property type="entry name" value="AMP-dep_synth/lig_dom"/>
</dbReference>
<dbReference type="InterPro" id="IPR020845">
    <property type="entry name" value="AMP-binding_CS"/>
</dbReference>
<dbReference type="Pfam" id="PF00501">
    <property type="entry name" value="AMP-binding"/>
    <property type="match status" value="1"/>
</dbReference>
<evidence type="ECO:0000313" key="4">
    <source>
        <dbReference type="Proteomes" id="UP000316199"/>
    </source>
</evidence>
<dbReference type="PANTHER" id="PTHR43767:SF1">
    <property type="entry name" value="NONRIBOSOMAL PEPTIDE SYNTHASE PES1 (EUROFUNG)-RELATED"/>
    <property type="match status" value="1"/>
</dbReference>